<organism evidence="2 3">
    <name type="scientific">Punica granatum</name>
    <name type="common">Pomegranate</name>
    <dbReference type="NCBI Taxonomy" id="22663"/>
    <lineage>
        <taxon>Eukaryota</taxon>
        <taxon>Viridiplantae</taxon>
        <taxon>Streptophyta</taxon>
        <taxon>Embryophyta</taxon>
        <taxon>Tracheophyta</taxon>
        <taxon>Spermatophyta</taxon>
        <taxon>Magnoliopsida</taxon>
        <taxon>eudicotyledons</taxon>
        <taxon>Gunneridae</taxon>
        <taxon>Pentapetalae</taxon>
        <taxon>rosids</taxon>
        <taxon>malvids</taxon>
        <taxon>Myrtales</taxon>
        <taxon>Lythraceae</taxon>
        <taxon>Punica</taxon>
    </lineage>
</organism>
<protein>
    <submittedName>
        <fullName evidence="2">Uncharacterized protein</fullName>
    </submittedName>
</protein>
<name>A0A2I0IJM1_PUNGR</name>
<dbReference type="EMBL" id="PGOL01002928">
    <property type="protein sequence ID" value="PKI44219.1"/>
    <property type="molecule type" value="Genomic_DNA"/>
</dbReference>
<evidence type="ECO:0000313" key="3">
    <source>
        <dbReference type="Proteomes" id="UP000233551"/>
    </source>
</evidence>
<evidence type="ECO:0000256" key="1">
    <source>
        <dbReference type="SAM" id="MobiDB-lite"/>
    </source>
</evidence>
<reference evidence="2 3" key="1">
    <citation type="submission" date="2017-11" db="EMBL/GenBank/DDBJ databases">
        <title>De-novo sequencing of pomegranate (Punica granatum L.) genome.</title>
        <authorList>
            <person name="Akparov Z."/>
            <person name="Amiraslanov A."/>
            <person name="Hajiyeva S."/>
            <person name="Abbasov M."/>
            <person name="Kaur K."/>
            <person name="Hamwieh A."/>
            <person name="Solovyev V."/>
            <person name="Salamov A."/>
            <person name="Braich B."/>
            <person name="Kosarev P."/>
            <person name="Mahmoud A."/>
            <person name="Hajiyev E."/>
            <person name="Babayeva S."/>
            <person name="Izzatullayeva V."/>
            <person name="Mammadov A."/>
            <person name="Mammadov A."/>
            <person name="Sharifova S."/>
            <person name="Ojaghi J."/>
            <person name="Eynullazada K."/>
            <person name="Bayramov B."/>
            <person name="Abdulazimova A."/>
            <person name="Shahmuradov I."/>
        </authorList>
    </citation>
    <scope>NUCLEOTIDE SEQUENCE [LARGE SCALE GENOMIC DNA]</scope>
    <source>
        <strain evidence="3">cv. AG2017</strain>
        <tissue evidence="2">Leaf</tissue>
    </source>
</reference>
<keyword evidence="3" id="KW-1185">Reference proteome</keyword>
<gene>
    <name evidence="2" type="ORF">CRG98_035402</name>
</gene>
<accession>A0A2I0IJM1</accession>
<dbReference type="AlphaFoldDB" id="A0A2I0IJM1"/>
<comment type="caution">
    <text evidence="2">The sequence shown here is derived from an EMBL/GenBank/DDBJ whole genome shotgun (WGS) entry which is preliminary data.</text>
</comment>
<feature type="compositionally biased region" description="Basic residues" evidence="1">
    <location>
        <begin position="78"/>
        <end position="94"/>
    </location>
</feature>
<proteinExistence type="predicted"/>
<evidence type="ECO:0000313" key="2">
    <source>
        <dbReference type="EMBL" id="PKI44219.1"/>
    </source>
</evidence>
<feature type="region of interest" description="Disordered" evidence="1">
    <location>
        <begin position="53"/>
        <end position="94"/>
    </location>
</feature>
<dbReference type="Proteomes" id="UP000233551">
    <property type="component" value="Unassembled WGS sequence"/>
</dbReference>
<sequence length="94" mass="10343">MMEGSQVKLDHILLKLQVSTQSDWPVAYVAQVDNDTSGDVPVAVLKLQVTVDPERAAQQNDSGTDEEVSSERALGGCHRGRGRGRSRVRSRCRH</sequence>